<dbReference type="Proteomes" id="UP001521184">
    <property type="component" value="Unassembled WGS sequence"/>
</dbReference>
<evidence type="ECO:0000313" key="3">
    <source>
        <dbReference type="Proteomes" id="UP001521184"/>
    </source>
</evidence>
<name>A0ABR3U0Z4_9PEZI</name>
<evidence type="ECO:0000313" key="2">
    <source>
        <dbReference type="EMBL" id="KAL1648864.1"/>
    </source>
</evidence>
<gene>
    <name evidence="2" type="ORF">SLS58_002044</name>
</gene>
<evidence type="ECO:0000259" key="1">
    <source>
        <dbReference type="PROSITE" id="PS00028"/>
    </source>
</evidence>
<sequence length="232" mass="26823">MPPAIYWCPFCQDKLYKSKGNLNNHVMQDHEPQKQHYCHGCNRSWNIALGCTRHLRKSGCSSSNLETRHHESKKSLYACGICVRVFDDFSLRQDHLVAHQQEGAQRASWSMDNVMRSLLAYPSIADRWRAAVQRKSNNSMDVNSQWQPRWDWGNPQTGEVVTALEYTRFDNQQELDQLLDTSLSTLTSASEAQLRTIGHEERPSLDAAVDFGAFREEDLESFLMRQLEEYPL</sequence>
<accession>A0ABR3U0Z4</accession>
<dbReference type="InterPro" id="IPR013087">
    <property type="entry name" value="Znf_C2H2_type"/>
</dbReference>
<protein>
    <recommendedName>
        <fullName evidence="1">C2H2-type domain-containing protein</fullName>
    </recommendedName>
</protein>
<proteinExistence type="predicted"/>
<keyword evidence="3" id="KW-1185">Reference proteome</keyword>
<organism evidence="2 3">
    <name type="scientific">Diplodia intermedia</name>
    <dbReference type="NCBI Taxonomy" id="856260"/>
    <lineage>
        <taxon>Eukaryota</taxon>
        <taxon>Fungi</taxon>
        <taxon>Dikarya</taxon>
        <taxon>Ascomycota</taxon>
        <taxon>Pezizomycotina</taxon>
        <taxon>Dothideomycetes</taxon>
        <taxon>Dothideomycetes incertae sedis</taxon>
        <taxon>Botryosphaeriales</taxon>
        <taxon>Botryosphaeriaceae</taxon>
        <taxon>Diplodia</taxon>
    </lineage>
</organism>
<comment type="caution">
    <text evidence="2">The sequence shown here is derived from an EMBL/GenBank/DDBJ whole genome shotgun (WGS) entry which is preliminary data.</text>
</comment>
<reference evidence="2 3" key="1">
    <citation type="journal article" date="2023" name="Plant Dis.">
        <title>First Report of Diplodia intermedia Causing Canker and Dieback Diseases on Apple Trees in Canada.</title>
        <authorList>
            <person name="Ellouze W."/>
            <person name="Ilyukhin E."/>
            <person name="Sulman M."/>
            <person name="Ali S."/>
        </authorList>
    </citation>
    <scope>NUCLEOTIDE SEQUENCE [LARGE SCALE GENOMIC DNA]</scope>
    <source>
        <strain evidence="2 3">M45-28</strain>
    </source>
</reference>
<feature type="domain" description="C2H2-type" evidence="1">
    <location>
        <begin position="79"/>
        <end position="99"/>
    </location>
</feature>
<dbReference type="PROSITE" id="PS00028">
    <property type="entry name" value="ZINC_FINGER_C2H2_1"/>
    <property type="match status" value="1"/>
</dbReference>
<dbReference type="EMBL" id="JAKEKT020000008">
    <property type="protein sequence ID" value="KAL1648864.1"/>
    <property type="molecule type" value="Genomic_DNA"/>
</dbReference>
<dbReference type="SMART" id="SM00355">
    <property type="entry name" value="ZnF_C2H2"/>
    <property type="match status" value="2"/>
</dbReference>